<name>X1TIG3_9ZZZZ</name>
<dbReference type="AlphaFoldDB" id="X1TIG3"/>
<accession>X1TIG3</accession>
<organism evidence="1">
    <name type="scientific">marine sediment metagenome</name>
    <dbReference type="NCBI Taxonomy" id="412755"/>
    <lineage>
        <taxon>unclassified sequences</taxon>
        <taxon>metagenomes</taxon>
        <taxon>ecological metagenomes</taxon>
    </lineage>
</organism>
<gene>
    <name evidence="1" type="ORF">S12H4_13109</name>
</gene>
<reference evidence="1" key="1">
    <citation type="journal article" date="2014" name="Front. Microbiol.">
        <title>High frequency of phylogenetically diverse reductive dehalogenase-homologous genes in deep subseafloor sedimentary metagenomes.</title>
        <authorList>
            <person name="Kawai M."/>
            <person name="Futagami T."/>
            <person name="Toyoda A."/>
            <person name="Takaki Y."/>
            <person name="Nishi S."/>
            <person name="Hori S."/>
            <person name="Arai W."/>
            <person name="Tsubouchi T."/>
            <person name="Morono Y."/>
            <person name="Uchiyama I."/>
            <person name="Ito T."/>
            <person name="Fujiyama A."/>
            <person name="Inagaki F."/>
            <person name="Takami H."/>
        </authorList>
    </citation>
    <scope>NUCLEOTIDE SEQUENCE</scope>
    <source>
        <strain evidence="1">Expedition CK06-06</strain>
    </source>
</reference>
<protein>
    <submittedName>
        <fullName evidence="1">Uncharacterized protein</fullName>
    </submittedName>
</protein>
<comment type="caution">
    <text evidence="1">The sequence shown here is derived from an EMBL/GenBank/DDBJ whole genome shotgun (WGS) entry which is preliminary data.</text>
</comment>
<dbReference type="EMBL" id="BARW01006245">
    <property type="protein sequence ID" value="GAI87370.1"/>
    <property type="molecule type" value="Genomic_DNA"/>
</dbReference>
<proteinExistence type="predicted"/>
<evidence type="ECO:0000313" key="1">
    <source>
        <dbReference type="EMBL" id="GAI87370.1"/>
    </source>
</evidence>
<sequence length="277" mass="29656">MGVTIRIHQDTGGGTGGAVDSFNGRTGFVVSQSGDYTTAQVMQTPDKNYVTDAEKLAIANTSGTNTGDETPLSVKTKYESNVNTNAFTDAEKTKVTNLSGINSGDETTLSIQTKRPLKTVNSQSLEGVGNVVISGPALTKVSSYSSAVINNFNTNTLTDVPNMQLTIASNGNYSFVSTINCSNDKDEEVEVTLAITPISSRNITLIDGTAQALTAGVQFSFVKQLQFDTQKKKQDQTLQRDFIIDGLLVGDEIDVQLNTRGDNVDIDNRWLTGFSVS</sequence>